<sequence>MAAGGWNWFWIVSSMLLGQATALATGIFNNRSQFRREALARRADRSKVLAERRETFELTHLVEVNTLLRNAMAALLAFSSARHLYRSRMQSEPSEPPESLRRPVTDASDASDAALDALRSQIGFILANNVRALADVAEEAITRAASGISLDAPVDFTDVSKKANAAYEALAARLRDIYATAEAATPTPSAS</sequence>
<comment type="caution">
    <text evidence="3">The sequence shown here is derived from an EMBL/GenBank/DDBJ whole genome shotgun (WGS) entry which is preliminary data.</text>
</comment>
<dbReference type="EMBL" id="JANIID010000017">
    <property type="protein sequence ID" value="MCQ8771914.1"/>
    <property type="molecule type" value="Genomic_DNA"/>
</dbReference>
<keyword evidence="2" id="KW-1133">Transmembrane helix</keyword>
<evidence type="ECO:0000313" key="4">
    <source>
        <dbReference type="Proteomes" id="UP001142374"/>
    </source>
</evidence>
<gene>
    <name evidence="3" type="ORF">NQU55_19385</name>
</gene>
<evidence type="ECO:0000313" key="3">
    <source>
        <dbReference type="EMBL" id="MCQ8771914.1"/>
    </source>
</evidence>
<accession>A0A9X2RNE0</accession>
<evidence type="ECO:0000256" key="1">
    <source>
        <dbReference type="SAM" id="MobiDB-lite"/>
    </source>
</evidence>
<feature type="transmembrane region" description="Helical" evidence="2">
    <location>
        <begin position="6"/>
        <end position="28"/>
    </location>
</feature>
<dbReference type="Proteomes" id="UP001142374">
    <property type="component" value="Unassembled WGS sequence"/>
</dbReference>
<reference evidence="3" key="1">
    <citation type="submission" date="2022-06" db="EMBL/GenBank/DDBJ databases">
        <title>WGS of actinobacteria.</title>
        <authorList>
            <person name="Thawai C."/>
        </authorList>
    </citation>
    <scope>NUCLEOTIDE SEQUENCE</scope>
    <source>
        <strain evidence="3">AA8</strain>
    </source>
</reference>
<protein>
    <submittedName>
        <fullName evidence="3">Uncharacterized protein</fullName>
    </submittedName>
</protein>
<proteinExistence type="predicted"/>
<keyword evidence="2" id="KW-0472">Membrane</keyword>
<feature type="region of interest" description="Disordered" evidence="1">
    <location>
        <begin position="87"/>
        <end position="106"/>
    </location>
</feature>
<keyword evidence="2" id="KW-0812">Transmembrane</keyword>
<organism evidence="3 4">
    <name type="scientific">Streptomyces telluris</name>
    <dbReference type="NCBI Taxonomy" id="2720021"/>
    <lineage>
        <taxon>Bacteria</taxon>
        <taxon>Bacillati</taxon>
        <taxon>Actinomycetota</taxon>
        <taxon>Actinomycetes</taxon>
        <taxon>Kitasatosporales</taxon>
        <taxon>Streptomycetaceae</taxon>
        <taxon>Streptomyces</taxon>
    </lineage>
</organism>
<dbReference type="AlphaFoldDB" id="A0A9X2RNE0"/>
<keyword evidence="4" id="KW-1185">Reference proteome</keyword>
<dbReference type="RefSeq" id="WP_168094696.1">
    <property type="nucleotide sequence ID" value="NZ_JAATER010000286.1"/>
</dbReference>
<evidence type="ECO:0000256" key="2">
    <source>
        <dbReference type="SAM" id="Phobius"/>
    </source>
</evidence>
<name>A0A9X2RNE0_9ACTN</name>